<evidence type="ECO:0000256" key="2">
    <source>
        <dbReference type="ARBA" id="ARBA00007362"/>
    </source>
</evidence>
<name>A0ABV5WL20_9BACI</name>
<evidence type="ECO:0000256" key="1">
    <source>
        <dbReference type="ARBA" id="ARBA00004651"/>
    </source>
</evidence>
<feature type="transmembrane region" description="Helical" evidence="7">
    <location>
        <begin position="269"/>
        <end position="286"/>
    </location>
</feature>
<evidence type="ECO:0000256" key="3">
    <source>
        <dbReference type="ARBA" id="ARBA00022475"/>
    </source>
</evidence>
<evidence type="ECO:0000256" key="7">
    <source>
        <dbReference type="SAM" id="Phobius"/>
    </source>
</evidence>
<feature type="transmembrane region" description="Helical" evidence="7">
    <location>
        <begin position="125"/>
        <end position="144"/>
    </location>
</feature>
<dbReference type="Proteomes" id="UP001589609">
    <property type="component" value="Unassembled WGS sequence"/>
</dbReference>
<evidence type="ECO:0000256" key="4">
    <source>
        <dbReference type="ARBA" id="ARBA00022692"/>
    </source>
</evidence>
<reference evidence="9 10" key="1">
    <citation type="submission" date="2024-09" db="EMBL/GenBank/DDBJ databases">
        <authorList>
            <person name="Sun Q."/>
            <person name="Mori K."/>
        </authorList>
    </citation>
    <scope>NUCLEOTIDE SEQUENCE [LARGE SCALE GENOMIC DNA]</scope>
    <source>
        <strain evidence="9 10">JCM 11201</strain>
    </source>
</reference>
<dbReference type="Pfam" id="PF00892">
    <property type="entry name" value="EamA"/>
    <property type="match status" value="2"/>
</dbReference>
<protein>
    <submittedName>
        <fullName evidence="9">DMT family transporter</fullName>
    </submittedName>
</protein>
<sequence>MKRWTIEFLLLAVVVIWGINYTIGKYGVVELTAIDFTAIRMLIAAPLLLFITLGIERSILISREDLGRLVIVSIVGITLYQTLFMETIKYISATNASLLISLSPIFTTIFSLLMKQERFSIQKLLGSLTAFIGAALVLLVQDPASHQKNVVMGTMIGILASVSWGVYPILANPLINKYSALRVTAWSAMIGAVPLFLLSSSNLLSLSFHLKLTTWLSLLYSILFVTIFGLVAWYVGVQKIGATNTMVYMYVTPLAAVLFAAIWAHEHVYFQQIIGGSIIFIGLWLVKHKRIVRMSRAEHD</sequence>
<feature type="transmembrane region" description="Helical" evidence="7">
    <location>
        <begin position="215"/>
        <end position="235"/>
    </location>
</feature>
<evidence type="ECO:0000313" key="10">
    <source>
        <dbReference type="Proteomes" id="UP001589609"/>
    </source>
</evidence>
<feature type="transmembrane region" description="Helical" evidence="7">
    <location>
        <begin position="183"/>
        <end position="203"/>
    </location>
</feature>
<comment type="caution">
    <text evidence="9">The sequence shown here is derived from an EMBL/GenBank/DDBJ whole genome shotgun (WGS) entry which is preliminary data.</text>
</comment>
<keyword evidence="5 7" id="KW-1133">Transmembrane helix</keyword>
<keyword evidence="10" id="KW-1185">Reference proteome</keyword>
<comment type="subcellular location">
    <subcellularLocation>
        <location evidence="1">Cell membrane</location>
        <topology evidence="1">Multi-pass membrane protein</topology>
    </subcellularLocation>
</comment>
<organism evidence="9 10">
    <name type="scientific">Ectobacillus funiculus</name>
    <dbReference type="NCBI Taxonomy" id="137993"/>
    <lineage>
        <taxon>Bacteria</taxon>
        <taxon>Bacillati</taxon>
        <taxon>Bacillota</taxon>
        <taxon>Bacilli</taxon>
        <taxon>Bacillales</taxon>
        <taxon>Bacillaceae</taxon>
        <taxon>Ectobacillus</taxon>
    </lineage>
</organism>
<evidence type="ECO:0000313" key="9">
    <source>
        <dbReference type="EMBL" id="MFB9761337.1"/>
    </source>
</evidence>
<feature type="domain" description="EamA" evidence="8">
    <location>
        <begin position="6"/>
        <end position="138"/>
    </location>
</feature>
<evidence type="ECO:0000256" key="6">
    <source>
        <dbReference type="ARBA" id="ARBA00023136"/>
    </source>
</evidence>
<evidence type="ECO:0000256" key="5">
    <source>
        <dbReference type="ARBA" id="ARBA00022989"/>
    </source>
</evidence>
<dbReference type="RefSeq" id="WP_379951527.1">
    <property type="nucleotide sequence ID" value="NZ_JBHMAF010000193.1"/>
</dbReference>
<comment type="similarity">
    <text evidence="2">Belongs to the EamA transporter family.</text>
</comment>
<dbReference type="EMBL" id="JBHMAF010000193">
    <property type="protein sequence ID" value="MFB9761337.1"/>
    <property type="molecule type" value="Genomic_DNA"/>
</dbReference>
<evidence type="ECO:0000259" key="8">
    <source>
        <dbReference type="Pfam" id="PF00892"/>
    </source>
</evidence>
<feature type="transmembrane region" description="Helical" evidence="7">
    <location>
        <begin position="247"/>
        <end position="263"/>
    </location>
</feature>
<keyword evidence="3" id="KW-1003">Cell membrane</keyword>
<proteinExistence type="inferred from homology"/>
<keyword evidence="6 7" id="KW-0472">Membrane</keyword>
<dbReference type="InterPro" id="IPR050638">
    <property type="entry name" value="AA-Vitamin_Transporters"/>
</dbReference>
<accession>A0ABV5WL20</accession>
<dbReference type="InterPro" id="IPR037185">
    <property type="entry name" value="EmrE-like"/>
</dbReference>
<keyword evidence="4 7" id="KW-0812">Transmembrane</keyword>
<dbReference type="PANTHER" id="PTHR32322:SF18">
    <property type="entry name" value="S-ADENOSYLMETHIONINE_S-ADENOSYLHOMOCYSTEINE TRANSPORTER"/>
    <property type="match status" value="1"/>
</dbReference>
<feature type="transmembrane region" description="Helical" evidence="7">
    <location>
        <begin position="90"/>
        <end position="113"/>
    </location>
</feature>
<dbReference type="SUPFAM" id="SSF103481">
    <property type="entry name" value="Multidrug resistance efflux transporter EmrE"/>
    <property type="match status" value="2"/>
</dbReference>
<feature type="transmembrane region" description="Helical" evidence="7">
    <location>
        <begin position="150"/>
        <end position="171"/>
    </location>
</feature>
<gene>
    <name evidence="9" type="ORF">ACFFMS_24125</name>
</gene>
<dbReference type="PANTHER" id="PTHR32322">
    <property type="entry name" value="INNER MEMBRANE TRANSPORTER"/>
    <property type="match status" value="1"/>
</dbReference>
<feature type="transmembrane region" description="Helical" evidence="7">
    <location>
        <begin position="66"/>
        <end position="84"/>
    </location>
</feature>
<feature type="domain" description="EamA" evidence="8">
    <location>
        <begin position="152"/>
        <end position="286"/>
    </location>
</feature>
<dbReference type="InterPro" id="IPR000620">
    <property type="entry name" value="EamA_dom"/>
</dbReference>
<feature type="transmembrane region" description="Helical" evidence="7">
    <location>
        <begin position="34"/>
        <end position="54"/>
    </location>
</feature>